<organism evidence="1 2">
    <name type="scientific">Zophobihabitans entericus</name>
    <dbReference type="NCBI Taxonomy" id="1635327"/>
    <lineage>
        <taxon>Bacteria</taxon>
        <taxon>Pseudomonadati</taxon>
        <taxon>Pseudomonadota</taxon>
        <taxon>Gammaproteobacteria</taxon>
        <taxon>Orbales</taxon>
        <taxon>Orbaceae</taxon>
        <taxon>Zophobihabitans</taxon>
    </lineage>
</organism>
<keyword evidence="2" id="KW-1185">Reference proteome</keyword>
<dbReference type="InParanoid" id="A0A6G9ID85"/>
<dbReference type="RefSeq" id="WP_166917492.1">
    <property type="nucleotide sequence ID" value="NZ_CP050253.1"/>
</dbReference>
<proteinExistence type="predicted"/>
<protein>
    <submittedName>
        <fullName evidence="1">DUF600 domain-containing protein</fullName>
    </submittedName>
</protein>
<evidence type="ECO:0000313" key="2">
    <source>
        <dbReference type="Proteomes" id="UP000501168"/>
    </source>
</evidence>
<gene>
    <name evidence="1" type="ORF">IPMB12_11150</name>
</gene>
<accession>A0A6G9ID85</accession>
<dbReference type="EMBL" id="CP050253">
    <property type="protein sequence ID" value="QIQ22195.1"/>
    <property type="molecule type" value="Genomic_DNA"/>
</dbReference>
<name>A0A6G9ID85_9GAMM</name>
<dbReference type="Proteomes" id="UP000501168">
    <property type="component" value="Chromosome"/>
</dbReference>
<dbReference type="AlphaFoldDB" id="A0A6G9ID85"/>
<dbReference type="KEGG" id="orb:IPMB12_11150"/>
<sequence>MATKTFEDYLLELQTDMVDITLEYAFDKADKIYIYCSCENNTYFFSFFYEINGVTVHKHKLTDLDSNTYDVSINRQKGAVKIGVEDLQKIHQLFNEYQREMPTEMKLIYDVTKNSLAADYSYELKHSNTKNLIAMDIFDQWFDEVAK</sequence>
<evidence type="ECO:0000313" key="1">
    <source>
        <dbReference type="EMBL" id="QIQ22195.1"/>
    </source>
</evidence>
<reference evidence="1 2" key="1">
    <citation type="submission" date="2020-03" db="EMBL/GenBank/DDBJ databases">
        <title>Complete genome sequence of Orbus sp. IPMB12 (BCRC 80908).</title>
        <authorList>
            <person name="Lo W.-S."/>
            <person name="Chang T.-H."/>
            <person name="Kuo C.-H."/>
        </authorList>
    </citation>
    <scope>NUCLEOTIDE SEQUENCE [LARGE SCALE GENOMIC DNA]</scope>
    <source>
        <strain evidence="1 2">IPMB12</strain>
    </source>
</reference>